<protein>
    <submittedName>
        <fullName evidence="1">Uncharacterized protein</fullName>
    </submittedName>
</protein>
<dbReference type="AlphaFoldDB" id="A0A3R9PY33"/>
<accession>A0A3R9PY33</accession>
<proteinExistence type="predicted"/>
<organism evidence="1 2">
    <name type="scientific">Candidatus Methanodesulfokora washburnensis</name>
    <dbReference type="NCBI Taxonomy" id="2478471"/>
    <lineage>
        <taxon>Archaea</taxon>
        <taxon>Thermoproteota</taxon>
        <taxon>Candidatus Korarchaeia</taxon>
        <taxon>Candidatus Korarchaeia incertae sedis</taxon>
        <taxon>Candidatus Methanodesulfokora</taxon>
    </lineage>
</organism>
<dbReference type="Proteomes" id="UP000277582">
    <property type="component" value="Unassembled WGS sequence"/>
</dbReference>
<comment type="caution">
    <text evidence="1">The sequence shown here is derived from an EMBL/GenBank/DDBJ whole genome shotgun (WGS) entry which is preliminary data.</text>
</comment>
<dbReference type="RefSeq" id="WP_161969691.1">
    <property type="nucleotide sequence ID" value="NZ_RCOS01000063.1"/>
</dbReference>
<dbReference type="EMBL" id="RCOS01000063">
    <property type="protein sequence ID" value="RSN76108.1"/>
    <property type="molecule type" value="Genomic_DNA"/>
</dbReference>
<sequence>VVEKRIPRSGADLDSPMVPGGEVALRLVRIEKLTIDQLISELSEISQYIYSVHFKPLGGEVKKMRKEDFFQKDREVLKNAGFDDWSWAWGDSGS</sequence>
<reference evidence="1 2" key="1">
    <citation type="submission" date="2018-10" db="EMBL/GenBank/DDBJ databases">
        <title>Co-occurring genomic capacity for anaerobic methane metabolism and dissimilatory sulfite reduction discovered in the Korarchaeota.</title>
        <authorList>
            <person name="Mckay L.J."/>
            <person name="Dlakic M."/>
            <person name="Fields M.W."/>
            <person name="Delmont T.O."/>
            <person name="Eren A.M."/>
            <person name="Jay Z.J."/>
            <person name="Klingelsmith K.B."/>
            <person name="Rusch D.B."/>
            <person name="Inskeep W.P."/>
        </authorList>
    </citation>
    <scope>NUCLEOTIDE SEQUENCE [LARGE SCALE GENOMIC DNA]</scope>
    <source>
        <strain evidence="1 2">MDKW</strain>
    </source>
</reference>
<evidence type="ECO:0000313" key="1">
    <source>
        <dbReference type="EMBL" id="RSN76108.1"/>
    </source>
</evidence>
<evidence type="ECO:0000313" key="2">
    <source>
        <dbReference type="Proteomes" id="UP000277582"/>
    </source>
</evidence>
<keyword evidence="2" id="KW-1185">Reference proteome</keyword>
<name>A0A3R9PY33_9CREN</name>
<feature type="non-terminal residue" evidence="1">
    <location>
        <position position="1"/>
    </location>
</feature>
<gene>
    <name evidence="1" type="ORF">D6D85_04965</name>
</gene>